<dbReference type="AlphaFoldDB" id="A0A8K0MG75"/>
<evidence type="ECO:0000259" key="2">
    <source>
        <dbReference type="Pfam" id="PF14432"/>
    </source>
</evidence>
<organism evidence="3 4">
    <name type="scientific">Rhamnella rubrinervis</name>
    <dbReference type="NCBI Taxonomy" id="2594499"/>
    <lineage>
        <taxon>Eukaryota</taxon>
        <taxon>Viridiplantae</taxon>
        <taxon>Streptophyta</taxon>
        <taxon>Embryophyta</taxon>
        <taxon>Tracheophyta</taxon>
        <taxon>Spermatophyta</taxon>
        <taxon>Magnoliopsida</taxon>
        <taxon>eudicotyledons</taxon>
        <taxon>Gunneridae</taxon>
        <taxon>Pentapetalae</taxon>
        <taxon>rosids</taxon>
        <taxon>fabids</taxon>
        <taxon>Rosales</taxon>
        <taxon>Rhamnaceae</taxon>
        <taxon>rhamnoid group</taxon>
        <taxon>Rhamneae</taxon>
        <taxon>Rhamnella</taxon>
    </lineage>
</organism>
<reference evidence="3" key="1">
    <citation type="submission" date="2020-03" db="EMBL/GenBank/DDBJ databases">
        <title>A high-quality chromosome-level genome assembly of a woody plant with both climbing and erect habits, Rhamnella rubrinervis.</title>
        <authorList>
            <person name="Lu Z."/>
            <person name="Yang Y."/>
            <person name="Zhu X."/>
            <person name="Sun Y."/>
        </authorList>
    </citation>
    <scope>NUCLEOTIDE SEQUENCE</scope>
    <source>
        <strain evidence="3">BYM</strain>
        <tissue evidence="3">Leaf</tissue>
    </source>
</reference>
<accession>A0A8K0MG75</accession>
<feature type="domain" description="DYW" evidence="2">
    <location>
        <begin position="68"/>
        <end position="160"/>
    </location>
</feature>
<evidence type="ECO:0000256" key="1">
    <source>
        <dbReference type="ARBA" id="ARBA00006643"/>
    </source>
</evidence>
<dbReference type="EMBL" id="VOIH02000006">
    <property type="protein sequence ID" value="KAF3444590.1"/>
    <property type="molecule type" value="Genomic_DNA"/>
</dbReference>
<gene>
    <name evidence="3" type="ORF">FNV43_RR14282</name>
</gene>
<dbReference type="Pfam" id="PF14432">
    <property type="entry name" value="DYW_deaminase"/>
    <property type="match status" value="1"/>
</dbReference>
<name>A0A8K0MG75_9ROSA</name>
<dbReference type="GO" id="GO:0008270">
    <property type="term" value="F:zinc ion binding"/>
    <property type="evidence" value="ECO:0007669"/>
    <property type="project" value="InterPro"/>
</dbReference>
<evidence type="ECO:0000313" key="4">
    <source>
        <dbReference type="Proteomes" id="UP000796880"/>
    </source>
</evidence>
<comment type="similarity">
    <text evidence="1">Belongs to the PPR family. PCMP-H subfamily.</text>
</comment>
<proteinExistence type="inferred from homology"/>
<dbReference type="OrthoDB" id="1926166at2759"/>
<protein>
    <recommendedName>
        <fullName evidence="2">DYW domain-containing protein</fullName>
    </recommendedName>
</protein>
<sequence>MPVEPDASTWDSLLGACRIHCNLDLAERIGDRIFELDLLMLDIMFGVGNRFHPQLDKIYSVLVVKRLGYVPLADFVLRDIEDEAKEETLLYHSERLAIAFGLAYTAPGTTICVTKNVRICGDCHNAIKIISKIVKRVIIVRDMHRFHHFENESCSCSDYW</sequence>
<dbReference type="Proteomes" id="UP000796880">
    <property type="component" value="Unassembled WGS sequence"/>
</dbReference>
<dbReference type="InterPro" id="IPR032867">
    <property type="entry name" value="DYW_dom"/>
</dbReference>
<evidence type="ECO:0000313" key="3">
    <source>
        <dbReference type="EMBL" id="KAF3444590.1"/>
    </source>
</evidence>
<keyword evidence="4" id="KW-1185">Reference proteome</keyword>
<comment type="caution">
    <text evidence="3">The sequence shown here is derived from an EMBL/GenBank/DDBJ whole genome shotgun (WGS) entry which is preliminary data.</text>
</comment>